<dbReference type="InterPro" id="IPR011990">
    <property type="entry name" value="TPR-like_helical_dom_sf"/>
</dbReference>
<dbReference type="SMART" id="SM00671">
    <property type="entry name" value="SEL1"/>
    <property type="match status" value="2"/>
</dbReference>
<protein>
    <recommendedName>
        <fullName evidence="10">MYND-type domain-containing protein</fullName>
    </recommendedName>
</protein>
<dbReference type="SUPFAM" id="SSF144232">
    <property type="entry name" value="HIT/MYND zinc finger-like"/>
    <property type="match status" value="1"/>
</dbReference>
<evidence type="ECO:0000313" key="9">
    <source>
        <dbReference type="Proteomes" id="UP001224775"/>
    </source>
</evidence>
<evidence type="ECO:0000256" key="2">
    <source>
        <dbReference type="ARBA" id="ARBA00022771"/>
    </source>
</evidence>
<dbReference type="AlphaFoldDB" id="A0AAD9D6T2"/>
<gene>
    <name evidence="8" type="ORF">QTG54_014460</name>
</gene>
<evidence type="ECO:0000259" key="6">
    <source>
        <dbReference type="PROSITE" id="PS50089"/>
    </source>
</evidence>
<dbReference type="Pfam" id="PF01753">
    <property type="entry name" value="zf-MYND"/>
    <property type="match status" value="1"/>
</dbReference>
<dbReference type="EMBL" id="JATAAI010000036">
    <property type="protein sequence ID" value="KAK1735000.1"/>
    <property type="molecule type" value="Genomic_DNA"/>
</dbReference>
<name>A0AAD9D6T2_9STRA</name>
<dbReference type="PROSITE" id="PS50865">
    <property type="entry name" value="ZF_MYND_2"/>
    <property type="match status" value="1"/>
</dbReference>
<evidence type="ECO:0000256" key="3">
    <source>
        <dbReference type="ARBA" id="ARBA00022833"/>
    </source>
</evidence>
<dbReference type="PANTHER" id="PTHR11102:SF160">
    <property type="entry name" value="ERAD-ASSOCIATED E3 UBIQUITIN-PROTEIN LIGASE COMPONENT HRD3"/>
    <property type="match status" value="1"/>
</dbReference>
<dbReference type="PROSITE" id="PS50089">
    <property type="entry name" value="ZF_RING_2"/>
    <property type="match status" value="1"/>
</dbReference>
<keyword evidence="9" id="KW-1185">Reference proteome</keyword>
<keyword evidence="2 5" id="KW-0863">Zinc-finger</keyword>
<keyword evidence="1" id="KW-0479">Metal-binding</keyword>
<reference evidence="8" key="1">
    <citation type="submission" date="2023-06" db="EMBL/GenBank/DDBJ databases">
        <title>Survivors Of The Sea: Transcriptome response of Skeletonema marinoi to long-term dormancy.</title>
        <authorList>
            <person name="Pinder M.I.M."/>
            <person name="Kourtchenko O."/>
            <person name="Robertson E.K."/>
            <person name="Larsson T."/>
            <person name="Maumus F."/>
            <person name="Osuna-Cruz C.M."/>
            <person name="Vancaester E."/>
            <person name="Stenow R."/>
            <person name="Vandepoele K."/>
            <person name="Ploug H."/>
            <person name="Bruchert V."/>
            <person name="Godhe A."/>
            <person name="Topel M."/>
        </authorList>
    </citation>
    <scope>NUCLEOTIDE SEQUENCE</scope>
    <source>
        <strain evidence="8">R05AC</strain>
    </source>
</reference>
<sequence>MSTENLVAADMMCCASCGIAEVDDIKLMDCDACDLVRYCSDKCQQDHLPNHEAMCKERAAELRDEKLFKQPEGSYLGDCPICCLPLSLNMKESTLYSCCSKWICNGCVYAHHTRQFNRQIDVTCPFCRCPLPTTTEGYQLHFKKRAAANDPVAIHKMAWKHYEEEDYDTAFEYCTKAAELGDVDAHNHLSIWYREGDGVEKDEKKEVYHLKQAAIGGHPTARYNLACHEGGNGRMDRAVKHWIIGANLGCDRSIQMLKEFYPGDVSKEEFAAALRSHHAAVNATKSPQREKVARADAAGELLGV</sequence>
<evidence type="ECO:0000256" key="1">
    <source>
        <dbReference type="ARBA" id="ARBA00022723"/>
    </source>
</evidence>
<keyword evidence="3" id="KW-0862">Zinc</keyword>
<feature type="domain" description="MYND-type" evidence="7">
    <location>
        <begin position="14"/>
        <end position="55"/>
    </location>
</feature>
<dbReference type="Proteomes" id="UP001224775">
    <property type="component" value="Unassembled WGS sequence"/>
</dbReference>
<evidence type="ECO:0000256" key="4">
    <source>
        <dbReference type="ARBA" id="ARBA00038101"/>
    </source>
</evidence>
<dbReference type="Gene3D" id="1.25.40.10">
    <property type="entry name" value="Tetratricopeptide repeat domain"/>
    <property type="match status" value="1"/>
</dbReference>
<comment type="caution">
    <text evidence="8">The sequence shown here is derived from an EMBL/GenBank/DDBJ whole genome shotgun (WGS) entry which is preliminary data.</text>
</comment>
<evidence type="ECO:0000313" key="8">
    <source>
        <dbReference type="EMBL" id="KAK1735000.1"/>
    </source>
</evidence>
<accession>A0AAD9D6T2</accession>
<dbReference type="Gene3D" id="6.10.140.2220">
    <property type="match status" value="1"/>
</dbReference>
<dbReference type="InterPro" id="IPR002893">
    <property type="entry name" value="Znf_MYND"/>
</dbReference>
<proteinExistence type="inferred from homology"/>
<dbReference type="PANTHER" id="PTHR11102">
    <property type="entry name" value="SEL-1-LIKE PROTEIN"/>
    <property type="match status" value="1"/>
</dbReference>
<dbReference type="InterPro" id="IPR050767">
    <property type="entry name" value="Sel1_AlgK"/>
</dbReference>
<dbReference type="GO" id="GO:0008270">
    <property type="term" value="F:zinc ion binding"/>
    <property type="evidence" value="ECO:0007669"/>
    <property type="project" value="UniProtKB-KW"/>
</dbReference>
<evidence type="ECO:0008006" key="10">
    <source>
        <dbReference type="Google" id="ProtNLM"/>
    </source>
</evidence>
<evidence type="ECO:0000259" key="7">
    <source>
        <dbReference type="PROSITE" id="PS50865"/>
    </source>
</evidence>
<dbReference type="InterPro" id="IPR001841">
    <property type="entry name" value="Znf_RING"/>
</dbReference>
<dbReference type="InterPro" id="IPR006597">
    <property type="entry name" value="Sel1-like"/>
</dbReference>
<organism evidence="8 9">
    <name type="scientific">Skeletonema marinoi</name>
    <dbReference type="NCBI Taxonomy" id="267567"/>
    <lineage>
        <taxon>Eukaryota</taxon>
        <taxon>Sar</taxon>
        <taxon>Stramenopiles</taxon>
        <taxon>Ochrophyta</taxon>
        <taxon>Bacillariophyta</taxon>
        <taxon>Coscinodiscophyceae</taxon>
        <taxon>Thalassiosirophycidae</taxon>
        <taxon>Thalassiosirales</taxon>
        <taxon>Skeletonemataceae</taxon>
        <taxon>Skeletonema</taxon>
        <taxon>Skeletonema marinoi-dohrnii complex</taxon>
    </lineage>
</organism>
<feature type="domain" description="RING-type" evidence="6">
    <location>
        <begin position="79"/>
        <end position="128"/>
    </location>
</feature>
<dbReference type="SUPFAM" id="SSF81901">
    <property type="entry name" value="HCP-like"/>
    <property type="match status" value="1"/>
</dbReference>
<dbReference type="Pfam" id="PF08238">
    <property type="entry name" value="Sel1"/>
    <property type="match status" value="2"/>
</dbReference>
<evidence type="ECO:0000256" key="5">
    <source>
        <dbReference type="PROSITE-ProRule" id="PRU00134"/>
    </source>
</evidence>
<comment type="similarity">
    <text evidence="4">Belongs to the sel-1 family.</text>
</comment>